<dbReference type="InterPro" id="IPR013785">
    <property type="entry name" value="Aldolase_TIM"/>
</dbReference>
<keyword evidence="3" id="KW-0949">S-adenosyl-L-methionine</keyword>
<accession>A0A4P6I0B0</accession>
<evidence type="ECO:0000313" key="8">
    <source>
        <dbReference type="EMBL" id="QAZ67139.1"/>
    </source>
</evidence>
<keyword evidence="4" id="KW-0479">Metal-binding</keyword>
<dbReference type="Pfam" id="PF04055">
    <property type="entry name" value="Radical_SAM"/>
    <property type="match status" value="1"/>
</dbReference>
<evidence type="ECO:0000256" key="2">
    <source>
        <dbReference type="ARBA" id="ARBA00022485"/>
    </source>
</evidence>
<dbReference type="Gene3D" id="3.40.50.1110">
    <property type="entry name" value="SGNH hydrolase"/>
    <property type="match status" value="1"/>
</dbReference>
<evidence type="ECO:0000256" key="1">
    <source>
        <dbReference type="ARBA" id="ARBA00001966"/>
    </source>
</evidence>
<dbReference type="GO" id="GO:0046872">
    <property type="term" value="F:metal ion binding"/>
    <property type="evidence" value="ECO:0007669"/>
    <property type="project" value="UniProtKB-KW"/>
</dbReference>
<dbReference type="PANTHER" id="PTHR11228">
    <property type="entry name" value="RADICAL SAM DOMAIN PROTEIN"/>
    <property type="match status" value="1"/>
</dbReference>
<dbReference type="CDD" id="cd21109">
    <property type="entry name" value="SPASM"/>
    <property type="match status" value="1"/>
</dbReference>
<dbReference type="InterPro" id="IPR036514">
    <property type="entry name" value="SGNH_hydro_sf"/>
</dbReference>
<keyword evidence="6" id="KW-0411">Iron-sulfur</keyword>
<dbReference type="GO" id="GO:0016788">
    <property type="term" value="F:hydrolase activity, acting on ester bonds"/>
    <property type="evidence" value="ECO:0007669"/>
    <property type="project" value="UniProtKB-ARBA"/>
</dbReference>
<dbReference type="InterPro" id="IPR034391">
    <property type="entry name" value="AdoMet-like_SPASM_containing"/>
</dbReference>
<dbReference type="KEGG" id="dcb:C3Y92_07810"/>
<dbReference type="SFLD" id="SFLDG01387">
    <property type="entry name" value="BtrN-like_SPASM_domain_contain"/>
    <property type="match status" value="1"/>
</dbReference>
<dbReference type="InterPro" id="IPR023885">
    <property type="entry name" value="4Fe4S-binding_SPASM_dom"/>
</dbReference>
<dbReference type="SUPFAM" id="SSF52266">
    <property type="entry name" value="SGNH hydrolase"/>
    <property type="match status" value="1"/>
</dbReference>
<dbReference type="RefSeq" id="WP_129351414.1">
    <property type="nucleotide sequence ID" value="NZ_CP026538.1"/>
</dbReference>
<dbReference type="GO" id="GO:0051539">
    <property type="term" value="F:4 iron, 4 sulfur cluster binding"/>
    <property type="evidence" value="ECO:0007669"/>
    <property type="project" value="UniProtKB-KW"/>
</dbReference>
<dbReference type="SUPFAM" id="SSF102114">
    <property type="entry name" value="Radical SAM enzymes"/>
    <property type="match status" value="1"/>
</dbReference>
<protein>
    <recommendedName>
        <fullName evidence="7">Radical SAM core domain-containing protein</fullName>
    </recommendedName>
</protein>
<dbReference type="OrthoDB" id="5414041at2"/>
<dbReference type="AlphaFoldDB" id="A0A4P6I0B0"/>
<name>A0A4P6I0B0_9BACT</name>
<keyword evidence="2" id="KW-0004">4Fe-4S</keyword>
<organism evidence="8 9">
    <name type="scientific">Solidesulfovibrio carbinolicus</name>
    <dbReference type="NCBI Taxonomy" id="296842"/>
    <lineage>
        <taxon>Bacteria</taxon>
        <taxon>Pseudomonadati</taxon>
        <taxon>Thermodesulfobacteriota</taxon>
        <taxon>Desulfovibrionia</taxon>
        <taxon>Desulfovibrionales</taxon>
        <taxon>Desulfovibrionaceae</taxon>
        <taxon>Solidesulfovibrio</taxon>
    </lineage>
</organism>
<dbReference type="SFLD" id="SFLDG01067">
    <property type="entry name" value="SPASM/twitch_domain_containing"/>
    <property type="match status" value="1"/>
</dbReference>
<evidence type="ECO:0000256" key="3">
    <source>
        <dbReference type="ARBA" id="ARBA00022691"/>
    </source>
</evidence>
<evidence type="ECO:0000256" key="5">
    <source>
        <dbReference type="ARBA" id="ARBA00023004"/>
    </source>
</evidence>
<dbReference type="InterPro" id="IPR058240">
    <property type="entry name" value="rSAM_sf"/>
</dbReference>
<feature type="domain" description="Radical SAM core" evidence="7">
    <location>
        <begin position="238"/>
        <end position="447"/>
    </location>
</feature>
<comment type="cofactor">
    <cofactor evidence="1">
        <name>[4Fe-4S] cluster</name>
        <dbReference type="ChEBI" id="CHEBI:49883"/>
    </cofactor>
</comment>
<reference evidence="8 9" key="1">
    <citation type="submission" date="2018-02" db="EMBL/GenBank/DDBJ databases">
        <title>Genome sequence of Desulfovibrio carbinolicus DSM 3852.</title>
        <authorList>
            <person name="Wilbanks E."/>
            <person name="Skennerton C.T."/>
            <person name="Orphan V.J."/>
        </authorList>
    </citation>
    <scope>NUCLEOTIDE SEQUENCE [LARGE SCALE GENOMIC DNA]</scope>
    <source>
        <strain evidence="8 9">DSM 3852</strain>
    </source>
</reference>
<keyword evidence="9" id="KW-1185">Reference proteome</keyword>
<dbReference type="Pfam" id="PF13186">
    <property type="entry name" value="SPASM"/>
    <property type="match status" value="1"/>
</dbReference>
<dbReference type="PROSITE" id="PS51918">
    <property type="entry name" value="RADICAL_SAM"/>
    <property type="match status" value="1"/>
</dbReference>
<gene>
    <name evidence="8" type="ORF">C3Y92_07810</name>
</gene>
<evidence type="ECO:0000259" key="7">
    <source>
        <dbReference type="PROSITE" id="PS51918"/>
    </source>
</evidence>
<dbReference type="InterPro" id="IPR000385">
    <property type="entry name" value="MoaA_NifB_PqqE_Fe-S-bd_CS"/>
</dbReference>
<proteinExistence type="predicted"/>
<evidence type="ECO:0000256" key="4">
    <source>
        <dbReference type="ARBA" id="ARBA00022723"/>
    </source>
</evidence>
<keyword evidence="5" id="KW-0408">Iron</keyword>
<dbReference type="EMBL" id="CP026538">
    <property type="protein sequence ID" value="QAZ67139.1"/>
    <property type="molecule type" value="Genomic_DNA"/>
</dbReference>
<dbReference type="InterPro" id="IPR050377">
    <property type="entry name" value="Radical_SAM_PqqE_MftC-like"/>
</dbReference>
<dbReference type="PANTHER" id="PTHR11228:SF34">
    <property type="entry name" value="TUNGSTEN-CONTAINING ALDEHYDE FERREDOXIN OXIDOREDUCTASE COFACTOR MODIFYING PROTEIN"/>
    <property type="match status" value="1"/>
</dbReference>
<dbReference type="Proteomes" id="UP000293296">
    <property type="component" value="Chromosome"/>
</dbReference>
<dbReference type="SFLD" id="SFLDS00029">
    <property type="entry name" value="Radical_SAM"/>
    <property type="match status" value="1"/>
</dbReference>
<evidence type="ECO:0000256" key="6">
    <source>
        <dbReference type="ARBA" id="ARBA00023014"/>
    </source>
</evidence>
<dbReference type="PROSITE" id="PS01305">
    <property type="entry name" value="MOAA_NIFB_PQQE"/>
    <property type="match status" value="1"/>
</dbReference>
<dbReference type="Gene3D" id="3.20.20.70">
    <property type="entry name" value="Aldolase class I"/>
    <property type="match status" value="1"/>
</dbReference>
<dbReference type="InterPro" id="IPR007197">
    <property type="entry name" value="rSAM"/>
</dbReference>
<dbReference type="CDD" id="cd01335">
    <property type="entry name" value="Radical_SAM"/>
    <property type="match status" value="1"/>
</dbReference>
<sequence>MDTVADAIADAAIFGADTVIVQAGIVDCFPRISSREDRERLNSLRPELRDVIRKFLRENRDAVLAEAGSVVYTSLETYRDSALQAAMLAQRLGLNIIFLSIVAHSDLEYATPGVMNNVEQYNNALREVCALTECAEYFDLTEFSKDKELLHDDLYHISPQGNARLALLMRNHLVRPASCASTGGQAEGKKLQAFVKARAEVLHVLGGVLAKAGHTARADAAEKAAAQTIIHFPSRRTGNIPTSAFIEITNHCNLNCTMCNTQMSKRMKGFMSPEVFDKVIARLQSVGIYRAALHTVGETLLHPNLGDLLGIARKRNFSVFFSTNGQLTGKLEKILPYYSGLFNSIRFSIDAATPETYALIRKGGKIERVWKSFQLIRDFNVAHGTNFGIVTNYILSDTNIGEIDSFIDHVSEFAPVDSMKFNLPNSLSPDPSFLKEIFSFHSLIYPTGYGCMLPFNTVAITFDGKVSLCCRDYDADLTIGSFLKDNPLGIWRGKQAEAIRQGVLGVGECPGLCAKCHNVSGSEISSMFIHNARALGLRDLGARLWSVLAAMAHDPYDLGGVRKACLNALS</sequence>
<evidence type="ECO:0000313" key="9">
    <source>
        <dbReference type="Proteomes" id="UP000293296"/>
    </source>
</evidence>